<evidence type="ECO:0000256" key="1">
    <source>
        <dbReference type="SAM" id="MobiDB-lite"/>
    </source>
</evidence>
<dbReference type="AlphaFoldDB" id="A0A210PDI1"/>
<keyword evidence="3" id="KW-1185">Reference proteome</keyword>
<dbReference type="Proteomes" id="UP000242188">
    <property type="component" value="Unassembled WGS sequence"/>
</dbReference>
<proteinExistence type="predicted"/>
<feature type="region of interest" description="Disordered" evidence="1">
    <location>
        <begin position="50"/>
        <end position="69"/>
    </location>
</feature>
<organism evidence="2 3">
    <name type="scientific">Mizuhopecten yessoensis</name>
    <name type="common">Japanese scallop</name>
    <name type="synonym">Patinopecten yessoensis</name>
    <dbReference type="NCBI Taxonomy" id="6573"/>
    <lineage>
        <taxon>Eukaryota</taxon>
        <taxon>Metazoa</taxon>
        <taxon>Spiralia</taxon>
        <taxon>Lophotrochozoa</taxon>
        <taxon>Mollusca</taxon>
        <taxon>Bivalvia</taxon>
        <taxon>Autobranchia</taxon>
        <taxon>Pteriomorphia</taxon>
        <taxon>Pectinida</taxon>
        <taxon>Pectinoidea</taxon>
        <taxon>Pectinidae</taxon>
        <taxon>Mizuhopecten</taxon>
    </lineage>
</organism>
<feature type="region of interest" description="Disordered" evidence="1">
    <location>
        <begin position="1"/>
        <end position="25"/>
    </location>
</feature>
<reference evidence="2 3" key="1">
    <citation type="journal article" date="2017" name="Nat. Ecol. Evol.">
        <title>Scallop genome provides insights into evolution of bilaterian karyotype and development.</title>
        <authorList>
            <person name="Wang S."/>
            <person name="Zhang J."/>
            <person name="Jiao W."/>
            <person name="Li J."/>
            <person name="Xun X."/>
            <person name="Sun Y."/>
            <person name="Guo X."/>
            <person name="Huan P."/>
            <person name="Dong B."/>
            <person name="Zhang L."/>
            <person name="Hu X."/>
            <person name="Sun X."/>
            <person name="Wang J."/>
            <person name="Zhao C."/>
            <person name="Wang Y."/>
            <person name="Wang D."/>
            <person name="Huang X."/>
            <person name="Wang R."/>
            <person name="Lv J."/>
            <person name="Li Y."/>
            <person name="Zhang Z."/>
            <person name="Liu B."/>
            <person name="Lu W."/>
            <person name="Hui Y."/>
            <person name="Liang J."/>
            <person name="Zhou Z."/>
            <person name="Hou R."/>
            <person name="Li X."/>
            <person name="Liu Y."/>
            <person name="Li H."/>
            <person name="Ning X."/>
            <person name="Lin Y."/>
            <person name="Zhao L."/>
            <person name="Xing Q."/>
            <person name="Dou J."/>
            <person name="Li Y."/>
            <person name="Mao J."/>
            <person name="Guo H."/>
            <person name="Dou H."/>
            <person name="Li T."/>
            <person name="Mu C."/>
            <person name="Jiang W."/>
            <person name="Fu Q."/>
            <person name="Fu X."/>
            <person name="Miao Y."/>
            <person name="Liu J."/>
            <person name="Yu Q."/>
            <person name="Li R."/>
            <person name="Liao H."/>
            <person name="Li X."/>
            <person name="Kong Y."/>
            <person name="Jiang Z."/>
            <person name="Chourrout D."/>
            <person name="Li R."/>
            <person name="Bao Z."/>
        </authorList>
    </citation>
    <scope>NUCLEOTIDE SEQUENCE [LARGE SCALE GENOMIC DNA]</scope>
    <source>
        <strain evidence="2 3">PY_sf001</strain>
    </source>
</reference>
<gene>
    <name evidence="2" type="ORF">KP79_PYT03346</name>
</gene>
<protein>
    <submittedName>
        <fullName evidence="2">Uncharacterized protein</fullName>
    </submittedName>
</protein>
<sequence>MAEAGKPDSSAKTKQEQNMEATDTDETLLQDALILQNQLDSSMKLRGKGMLPLFKHPSPADEGDEEEITRRCNAHQEREKTKERQVVPLCVKIEVLPSVIFQ</sequence>
<name>A0A210PDI1_MIZYE</name>
<accession>A0A210PDI1</accession>
<comment type="caution">
    <text evidence="2">The sequence shown here is derived from an EMBL/GenBank/DDBJ whole genome shotgun (WGS) entry which is preliminary data.</text>
</comment>
<dbReference type="OrthoDB" id="10441312at2759"/>
<dbReference type="EMBL" id="NEDP02082493">
    <property type="protein sequence ID" value="OWF34533.1"/>
    <property type="molecule type" value="Genomic_DNA"/>
</dbReference>
<feature type="compositionally biased region" description="Basic and acidic residues" evidence="1">
    <location>
        <begin position="1"/>
        <end position="17"/>
    </location>
</feature>
<evidence type="ECO:0000313" key="2">
    <source>
        <dbReference type="EMBL" id="OWF34533.1"/>
    </source>
</evidence>
<evidence type="ECO:0000313" key="3">
    <source>
        <dbReference type="Proteomes" id="UP000242188"/>
    </source>
</evidence>